<reference evidence="8" key="1">
    <citation type="submission" date="2021-02" db="EMBL/GenBank/DDBJ databases">
        <authorList>
            <person name="Dougan E. K."/>
            <person name="Rhodes N."/>
            <person name="Thang M."/>
            <person name="Chan C."/>
        </authorList>
    </citation>
    <scope>NUCLEOTIDE SEQUENCE</scope>
</reference>
<dbReference type="InterPro" id="IPR029004">
    <property type="entry name" value="Ribosomal_eL28/Mak16"/>
</dbReference>
<evidence type="ECO:0000259" key="7">
    <source>
        <dbReference type="Pfam" id="PF07992"/>
    </source>
</evidence>
<organism evidence="8 9">
    <name type="scientific">Polarella glacialis</name>
    <name type="common">Dinoflagellate</name>
    <dbReference type="NCBI Taxonomy" id="89957"/>
    <lineage>
        <taxon>Eukaryota</taxon>
        <taxon>Sar</taxon>
        <taxon>Alveolata</taxon>
        <taxon>Dinophyceae</taxon>
        <taxon>Suessiales</taxon>
        <taxon>Suessiaceae</taxon>
        <taxon>Polarella</taxon>
    </lineage>
</organism>
<dbReference type="SUPFAM" id="SSF51905">
    <property type="entry name" value="FAD/NAD(P)-binding domain"/>
    <property type="match status" value="2"/>
</dbReference>
<dbReference type="PANTHER" id="PTHR43706">
    <property type="entry name" value="NADH DEHYDROGENASE"/>
    <property type="match status" value="1"/>
</dbReference>
<keyword evidence="4" id="KW-0560">Oxidoreductase</keyword>
<comment type="caution">
    <text evidence="8">The sequence shown here is derived from an EMBL/GenBank/DDBJ whole genome shotgun (WGS) entry which is preliminary data.</text>
</comment>
<dbReference type="GO" id="GO:0003954">
    <property type="term" value="F:NADH dehydrogenase activity"/>
    <property type="evidence" value="ECO:0007669"/>
    <property type="project" value="InterPro"/>
</dbReference>
<dbReference type="Gene3D" id="3.30.390.110">
    <property type="match status" value="1"/>
</dbReference>
<dbReference type="InterPro" id="IPR023753">
    <property type="entry name" value="FAD/NAD-binding_dom"/>
</dbReference>
<proteinExistence type="inferred from homology"/>
<dbReference type="GO" id="GO:0005739">
    <property type="term" value="C:mitochondrion"/>
    <property type="evidence" value="ECO:0007669"/>
    <property type="project" value="TreeGrafter"/>
</dbReference>
<feature type="domain" description="FAD/NAD(P)-binding" evidence="7">
    <location>
        <begin position="1340"/>
        <end position="1677"/>
    </location>
</feature>
<evidence type="ECO:0000256" key="4">
    <source>
        <dbReference type="ARBA" id="ARBA00023002"/>
    </source>
</evidence>
<evidence type="ECO:0000256" key="1">
    <source>
        <dbReference type="ARBA" id="ARBA00005272"/>
    </source>
</evidence>
<protein>
    <recommendedName>
        <fullName evidence="10">NADH:ubiquinone reductase (non-electrogenic)</fullName>
    </recommendedName>
</protein>
<accession>A0A813EKG3</accession>
<evidence type="ECO:0000256" key="2">
    <source>
        <dbReference type="ARBA" id="ARBA00022630"/>
    </source>
</evidence>
<evidence type="ECO:0000313" key="8">
    <source>
        <dbReference type="EMBL" id="CAE8599929.1"/>
    </source>
</evidence>
<dbReference type="Pfam" id="PF07992">
    <property type="entry name" value="Pyr_redox_2"/>
    <property type="match status" value="1"/>
</dbReference>
<dbReference type="PANTHER" id="PTHR43706:SF38">
    <property type="entry name" value="FAD_NAD(P)-BINDING DOMAIN-CONTAINING PROTEIN"/>
    <property type="match status" value="1"/>
</dbReference>
<name>A0A813EKG3_POLGL</name>
<keyword evidence="9" id="KW-1185">Reference proteome</keyword>
<evidence type="ECO:0000256" key="3">
    <source>
        <dbReference type="ARBA" id="ARBA00022827"/>
    </source>
</evidence>
<keyword evidence="2" id="KW-0285">Flavoprotein</keyword>
<evidence type="ECO:0000313" key="9">
    <source>
        <dbReference type="Proteomes" id="UP000654075"/>
    </source>
</evidence>
<keyword evidence="3" id="KW-0274">FAD</keyword>
<comment type="similarity">
    <text evidence="1">Belongs to the NADH dehydrogenase family.</text>
</comment>
<feature type="domain" description="Ribosomal eL28/Mak16" evidence="6">
    <location>
        <begin position="724"/>
        <end position="844"/>
    </location>
</feature>
<evidence type="ECO:0000259" key="6">
    <source>
        <dbReference type="Pfam" id="PF01778"/>
    </source>
</evidence>
<dbReference type="InterPro" id="IPR045024">
    <property type="entry name" value="NDH-2"/>
</dbReference>
<evidence type="ECO:0008006" key="10">
    <source>
        <dbReference type="Google" id="ProtNLM"/>
    </source>
</evidence>
<keyword evidence="5" id="KW-0520">NAD</keyword>
<evidence type="ECO:0000256" key="5">
    <source>
        <dbReference type="ARBA" id="ARBA00023027"/>
    </source>
</evidence>
<dbReference type="OrthoDB" id="3244603at2759"/>
<dbReference type="PRINTS" id="PR00368">
    <property type="entry name" value="FADPNR"/>
</dbReference>
<dbReference type="Gene3D" id="3.50.50.100">
    <property type="match status" value="1"/>
</dbReference>
<dbReference type="InterPro" id="IPR036188">
    <property type="entry name" value="FAD/NAD-bd_sf"/>
</dbReference>
<dbReference type="Pfam" id="PF01778">
    <property type="entry name" value="Ribosomal_L28e"/>
    <property type="match status" value="1"/>
</dbReference>
<sequence>MPILIWPSYEASVNPPTPSLSNSIYYEYCNYRDFEASVLPHPVNDLVRQRIEEPLADPTDKTRGVLESILEGMLLDKETSQVRFPEDITLLAAMCTSETLWRFVSRKRQSSEIHRAMESLIKAEYAGSFYNLTDTIKKKRCALQAARMRSGLANSVQILLRRLLVSEVSEGLEDLRDQASEFSSLTNRLTSRAQRTDSWRNKRLAAFSSYRLLCTTAHLLSPIEAPDYVDEFSRVRVNILGGTGDQNEIIMILQDATDTISADIKKFTQALSRYVDGETVQPSMTSKQDAVVILNILRTLCYTVGKEEYPARFAESERLAHRLKSHSASTMYECSIPGAASLVVTFDSIPIGAGAVEIFQNGVKVGSYNRFIVESSDKAMRALKFIVRSDKFEWCFKYQAFEVDENDDSAGSENKGYRFMVRPIFDTDHMPTIQMRRKEVLEKPGFIRLLTSLHSSVNGVGKGGERVQNDVDLKVVEATLFHCEPCEPPHRSITSEFPDVEKNVFQQACHACQQFCRSQWSLSCCGCSFPRFASIGQGQKTHLFVYVNSELGSRSDFRAFFGVFPQIMFDILERRPTLVDQSGLNGQRRKPGQLASDLSGLSFKTQCGALRMLDDFHISVARFYHGISMSEEGRQHFSNHQALMRIVDIASDNTRGQVRSLAADGRAAGPPRPVYAVTASWKFPTQEDYHFFILGTTTPFIGFAATALLCVANLGTIWMVSADLLWLCVKKSSSFIRASKNAPRMTMEPGNLCGTNSFKFSGLANAKVLGLESKIVGKKETIIMTTKSKKASRALRPGSLLQQTGIKKGPKKGIAQLKKAIEANYNRPDLAALALTKYNKIRQSFKKNKVAVKSRRVKKCMIIRFIAVPLLDVLLREPAKGLLCEFGRGELVWSVRYLVSQVADMSSKLRRTPFASLHVFLMDEHYGDLPSPLRVTGVEEVISSNPGTSKVHPVRRVPAVFFYKGTSPSSIQSGSERDLWPSGLWQRSVCVVKASPTVVLRDKVVSGCHPIVFRYTFDGRVKTIQVPHKFIEVYHWTHVAAAHRTDRAGAIVLVELVDRPGTVVQGAVGIEGTRVTVVVNGELIYATHILGELMLNFLAGQNDTFLGNPPWEFGRSVTPSAWVYGLTIVGGTSLEPQDALAIKLKDETKAWVDTNTATNTMDYSRLGITGTDDLPDPVHMPAVPVKIFDAREKAARNRSARSIRKSQFLGRCHSEVPSVSGALAAREGADSLGAQSPFNGVKLAAASSLAIAQAFRRRRRRRPQGGKGPQGEAVISKSLIDDTSMVVTEALNTVEDAYTHFLRQTSGAQPSSKKDVLWTGAQPSGAMDPNLVRSPLDRKRVVVLGTGWAAHAMSKVIDQGSCEVMIVSPRNYFIFTPMLAAASVGTVEYRSIVEHIRTANPCVSFVQGTCEEVDAEAHEIRVRPFPASLGAEFTLKYDVLVVAVGVKPSPLGVPGVHEHCFFLKGIEDARRIRRRVTERFESADIPGVSDSQKRKLLTFAVVGGGPTGCEFCGELSDFVQKDLRRFYPALDQFVRIVLVHRGKTILPSFSEDLQRSARETLESQGIEVWTSSGVKEVGDGFINLQREDRQERLDCGLCMWAAGQEGQDIVSALGKGIPEQGKLSSAQARGDISRLFVDDWLRVAGVKDGSILAIGDCARIAHQAPLPQTAQVAAQQGSYVARLLNRNYDMSSEKAPYLPKDTDLLKILQARFEIKACVLHEVQQQQEQQKQQRQQRR</sequence>
<gene>
    <name evidence="8" type="ORF">PGLA1383_LOCUS18269</name>
</gene>
<dbReference type="EMBL" id="CAJNNV010011619">
    <property type="protein sequence ID" value="CAE8599929.1"/>
    <property type="molecule type" value="Genomic_DNA"/>
</dbReference>
<dbReference type="Proteomes" id="UP000654075">
    <property type="component" value="Unassembled WGS sequence"/>
</dbReference>